<evidence type="ECO:0000313" key="2">
    <source>
        <dbReference type="Proteomes" id="UP000693970"/>
    </source>
</evidence>
<keyword evidence="2" id="KW-1185">Reference proteome</keyword>
<organism evidence="1 2">
    <name type="scientific">Nitzschia inconspicua</name>
    <dbReference type="NCBI Taxonomy" id="303405"/>
    <lineage>
        <taxon>Eukaryota</taxon>
        <taxon>Sar</taxon>
        <taxon>Stramenopiles</taxon>
        <taxon>Ochrophyta</taxon>
        <taxon>Bacillariophyta</taxon>
        <taxon>Bacillariophyceae</taxon>
        <taxon>Bacillariophycidae</taxon>
        <taxon>Bacillariales</taxon>
        <taxon>Bacillariaceae</taxon>
        <taxon>Nitzschia</taxon>
    </lineage>
</organism>
<evidence type="ECO:0000313" key="1">
    <source>
        <dbReference type="EMBL" id="KAG7357171.1"/>
    </source>
</evidence>
<proteinExistence type="predicted"/>
<name>A0A9K3L9A8_9STRA</name>
<accession>A0A9K3L9A8</accession>
<reference evidence="1" key="1">
    <citation type="journal article" date="2021" name="Sci. Rep.">
        <title>Diploid genomic architecture of Nitzschia inconspicua, an elite biomass production diatom.</title>
        <authorList>
            <person name="Oliver A."/>
            <person name="Podell S."/>
            <person name="Pinowska A."/>
            <person name="Traller J.C."/>
            <person name="Smith S.R."/>
            <person name="McClure R."/>
            <person name="Beliaev A."/>
            <person name="Bohutskyi P."/>
            <person name="Hill E.A."/>
            <person name="Rabines A."/>
            <person name="Zheng H."/>
            <person name="Allen L.Z."/>
            <person name="Kuo A."/>
            <person name="Grigoriev I.V."/>
            <person name="Allen A.E."/>
            <person name="Hazlebeck D."/>
            <person name="Allen E.E."/>
        </authorList>
    </citation>
    <scope>NUCLEOTIDE SEQUENCE</scope>
    <source>
        <strain evidence="1">Hildebrandi</strain>
    </source>
</reference>
<reference evidence="1" key="2">
    <citation type="submission" date="2021-04" db="EMBL/GenBank/DDBJ databases">
        <authorList>
            <person name="Podell S."/>
        </authorList>
    </citation>
    <scope>NUCLEOTIDE SEQUENCE</scope>
    <source>
        <strain evidence="1">Hildebrandi</strain>
    </source>
</reference>
<protein>
    <submittedName>
        <fullName evidence="1">Uncharacterized protein</fullName>
    </submittedName>
</protein>
<dbReference type="OrthoDB" id="10596716at2759"/>
<comment type="caution">
    <text evidence="1">The sequence shown here is derived from an EMBL/GenBank/DDBJ whole genome shotgun (WGS) entry which is preliminary data.</text>
</comment>
<gene>
    <name evidence="1" type="ORF">IV203_001859</name>
</gene>
<sequence length="120" mass="13848">MLRSAIPKQISIAKTIALVHALAKLHNFCIDVQETQPGEMLPHDVDHMTRNLTGSVPLEADEFEDTPRPLQLIGAGHHLREVRRRRQLGPCQPRELLHERISNEHWQRPRWSDSTTPCRL</sequence>
<dbReference type="Proteomes" id="UP000693970">
    <property type="component" value="Unassembled WGS sequence"/>
</dbReference>
<dbReference type="EMBL" id="JAGRRH010000015">
    <property type="protein sequence ID" value="KAG7357171.1"/>
    <property type="molecule type" value="Genomic_DNA"/>
</dbReference>
<dbReference type="AlphaFoldDB" id="A0A9K3L9A8"/>